<reference evidence="1" key="1">
    <citation type="journal article" date="2021" name="New Phytol.">
        <title>Evolutionary innovations through gain and loss of genes in the ectomycorrhizal Boletales.</title>
        <authorList>
            <person name="Wu G."/>
            <person name="Miyauchi S."/>
            <person name="Morin E."/>
            <person name="Kuo A."/>
            <person name="Drula E."/>
            <person name="Varga T."/>
            <person name="Kohler A."/>
            <person name="Feng B."/>
            <person name="Cao Y."/>
            <person name="Lipzen A."/>
            <person name="Daum C."/>
            <person name="Hundley H."/>
            <person name="Pangilinan J."/>
            <person name="Johnson J."/>
            <person name="Barry K."/>
            <person name="LaButti K."/>
            <person name="Ng V."/>
            <person name="Ahrendt S."/>
            <person name="Min B."/>
            <person name="Choi I.G."/>
            <person name="Park H."/>
            <person name="Plett J.M."/>
            <person name="Magnuson J."/>
            <person name="Spatafora J.W."/>
            <person name="Nagy L.G."/>
            <person name="Henrissat B."/>
            <person name="Grigoriev I.V."/>
            <person name="Yang Z.L."/>
            <person name="Xu J."/>
            <person name="Martin F.M."/>
        </authorList>
    </citation>
    <scope>NUCLEOTIDE SEQUENCE</scope>
    <source>
        <strain evidence="1">KUC20120723A-06</strain>
    </source>
</reference>
<evidence type="ECO:0000313" key="2">
    <source>
        <dbReference type="Proteomes" id="UP000790709"/>
    </source>
</evidence>
<organism evidence="1 2">
    <name type="scientific">Leucogyrophana mollusca</name>
    <dbReference type="NCBI Taxonomy" id="85980"/>
    <lineage>
        <taxon>Eukaryota</taxon>
        <taxon>Fungi</taxon>
        <taxon>Dikarya</taxon>
        <taxon>Basidiomycota</taxon>
        <taxon>Agaricomycotina</taxon>
        <taxon>Agaricomycetes</taxon>
        <taxon>Agaricomycetidae</taxon>
        <taxon>Boletales</taxon>
        <taxon>Boletales incertae sedis</taxon>
        <taxon>Leucogyrophana</taxon>
    </lineage>
</organism>
<gene>
    <name evidence="1" type="ORF">BV22DRAFT_1041295</name>
</gene>
<comment type="caution">
    <text evidence="1">The sequence shown here is derived from an EMBL/GenBank/DDBJ whole genome shotgun (WGS) entry which is preliminary data.</text>
</comment>
<accession>A0ACB8B2D1</accession>
<keyword evidence="2" id="KW-1185">Reference proteome</keyword>
<protein>
    <submittedName>
        <fullName evidence="1">Uncharacterized protein</fullName>
    </submittedName>
</protein>
<dbReference type="Proteomes" id="UP000790709">
    <property type="component" value="Unassembled WGS sequence"/>
</dbReference>
<name>A0ACB8B2D1_9AGAM</name>
<sequence>MTPLDQGASSSHSTSGPSGPAPAFEDVEMALAPAVPDHPTRVQRDDDVDSMPDLQSVSDSSDESNNDAVEVERMPVLRPVEDDHDSAWTDDEDDLPPLEPIAGNRRARVEDDIDEARDRRHPSQRVGSPATNRPLQPQPSNQPQPQQPQFPGTQGFFEGFMAPLFDAMDPPDAEGDVINETGEGNVNPPPTGNNANPGGAPRGIPVLTAGFTFTIPIAGPPQFFRHGAGAPNAAGQGQHSGENQGPPLNFFNEPGAREELLASVAAFFQEIQNLGHGLDDNREDPERAKRLVDGLEVVPIGLVKRLERVGGAPGGHVDDASGTSDLSSTPGCAICWDTLLDAENDGFKPKESPEDRPSSNGDTSSNTNPISDPAEAEASSSEHAPPSLSPDPSSTSSVPEEPKIISLPCAHVFHASCLLPWFSRARNVTCPTCRFNIDPENLTYTPRRAFNPPPPQGQARDPAAAPAPAAAPDAPAGEGASIPAFSPQPTTSAATAPSHDIPAAESVPAPPAPAPAPPAPGARPPGLMPFAAIPGFTHIFPLAGLAAHPPQSGAPQGGPPFDGQPNPPAPGAQRARAQSMPNFFTAGDQAPLGNEFFTIGVDMFVGGPPGDIGAGGPPPNEDMQTILENMFRGRGAGAAPIFAQPPGHNHPPTAAVPPTQGPAPQPPRPGTQWFPRSSRPMPPHRERKVWTLPPAPGPSLRQRVEQKEREAGLRCFDISCGIGPSDEDPLPDLSSLSIKQVSITPLDAATVGTHVCPHKFHPACLVSAERVAGWGGEDKTEPQIEVSCPVCRAVGCVTREEWEEGVSAL</sequence>
<proteinExistence type="predicted"/>
<dbReference type="EMBL" id="MU266706">
    <property type="protein sequence ID" value="KAH7919003.1"/>
    <property type="molecule type" value="Genomic_DNA"/>
</dbReference>
<evidence type="ECO:0000313" key="1">
    <source>
        <dbReference type="EMBL" id="KAH7919003.1"/>
    </source>
</evidence>